<keyword evidence="3" id="KW-0804">Transcription</keyword>
<dbReference type="InterPro" id="IPR000270">
    <property type="entry name" value="PB1_dom"/>
</dbReference>
<evidence type="ECO:0000256" key="2">
    <source>
        <dbReference type="ARBA" id="ARBA00023125"/>
    </source>
</evidence>
<evidence type="ECO:0000259" key="7">
    <source>
        <dbReference type="PROSITE" id="PS51519"/>
    </source>
</evidence>
<dbReference type="CDD" id="cd05992">
    <property type="entry name" value="PB1"/>
    <property type="match status" value="1"/>
</dbReference>
<evidence type="ECO:0000313" key="9">
    <source>
        <dbReference type="Proteomes" id="UP001161247"/>
    </source>
</evidence>
<dbReference type="GO" id="GO:0003700">
    <property type="term" value="F:DNA-binding transcription factor activity"/>
    <property type="evidence" value="ECO:0007669"/>
    <property type="project" value="InterPro"/>
</dbReference>
<keyword evidence="2" id="KW-0238">DNA-binding</keyword>
<dbReference type="Proteomes" id="UP001161247">
    <property type="component" value="Chromosome 6"/>
</dbReference>
<evidence type="ECO:0000313" key="8">
    <source>
        <dbReference type="EMBL" id="CAI9111166.1"/>
    </source>
</evidence>
<dbReference type="Pfam" id="PF02042">
    <property type="entry name" value="RWP-RK"/>
    <property type="match status" value="1"/>
</dbReference>
<keyword evidence="1" id="KW-0805">Transcription regulation</keyword>
<dbReference type="SUPFAM" id="SSF81383">
    <property type="entry name" value="F-box domain"/>
    <property type="match status" value="1"/>
</dbReference>
<dbReference type="InterPro" id="IPR055081">
    <property type="entry name" value="NLP1-9_GAF"/>
</dbReference>
<dbReference type="SUPFAM" id="SSF54277">
    <property type="entry name" value="CAD &amp; PB1 domains"/>
    <property type="match status" value="1"/>
</dbReference>
<dbReference type="SMART" id="SM00256">
    <property type="entry name" value="FBOX"/>
    <property type="match status" value="1"/>
</dbReference>
<dbReference type="Pfam" id="PF00564">
    <property type="entry name" value="PB1"/>
    <property type="match status" value="1"/>
</dbReference>
<dbReference type="InterPro" id="IPR001810">
    <property type="entry name" value="F-box_dom"/>
</dbReference>
<dbReference type="InterPro" id="IPR045012">
    <property type="entry name" value="NLP"/>
</dbReference>
<dbReference type="InterPro" id="IPR003035">
    <property type="entry name" value="RWP-RK_dom"/>
</dbReference>
<dbReference type="AlphaFoldDB" id="A0AAV1DVR7"/>
<keyword evidence="9" id="KW-1185">Reference proteome</keyword>
<protein>
    <submittedName>
        <fullName evidence="8">OLC1v1011317C1</fullName>
    </submittedName>
</protein>
<dbReference type="GO" id="GO:0003677">
    <property type="term" value="F:DNA binding"/>
    <property type="evidence" value="ECO:0007669"/>
    <property type="project" value="UniProtKB-KW"/>
</dbReference>
<reference evidence="8" key="1">
    <citation type="submission" date="2023-03" db="EMBL/GenBank/DDBJ databases">
        <authorList>
            <person name="Julca I."/>
        </authorList>
    </citation>
    <scope>NUCLEOTIDE SEQUENCE</scope>
</reference>
<evidence type="ECO:0000256" key="4">
    <source>
        <dbReference type="ARBA" id="ARBA00023242"/>
    </source>
</evidence>
<proteinExistence type="predicted"/>
<sequence length="585" mass="65264">MDDVLATLREKHQLPLIQLWVPSMYSCPEAVSIGADNTCNSTNVASKITELLTHSVSVDWNLRYASELYQMTLNAMCLVEVAKAYSLKKACFLADTSELSISSYPLVHVTRSCNLNSSFAIPCTLIHPDIPPLVLEVFLPTRKDCDENLGNLLKTLLSTVAQELSVHNADFGLNQYEEFYVKISHMDDDKIVHLDVSRSVEIVETEDQQFPLSSSPPPTSTINASNNEIDDATAGEKNSDLSDALVIQDKADAYSNLSLNTNMAMTLDNLVQHSGEKLEASAAELGVARPALKRLCRELGTYWWPLIKRNKIGQRSTDKAREEEAAVATSNPSNAKDTSVVPEKDTIDHKYDIVKATYRDDIVKFPVCSNIGLEALRTELEERFDFNGERFKIKYEDGGHLVENKNALADEGSRSNIVEGKNGRVSTISTRWSGSFINSDEALKLPEDIVIDILARLPVKCLMKFQCVCKDWCVVMRSPYFKDVHFNHPSNKDNFVILINRIRDAFDVADGDPDRDLHSRLSFHSYHHNESLLKTAPDPPPCEPPLHISDASDGGVVFMSSYELDHIYLVQPGHQGDNKPSSPSF</sequence>
<name>A0AAV1DVR7_OLDCO</name>
<dbReference type="Gene3D" id="1.20.1280.50">
    <property type="match status" value="1"/>
</dbReference>
<dbReference type="CDD" id="cd22157">
    <property type="entry name" value="F-box_AtFBW1-like"/>
    <property type="match status" value="1"/>
</dbReference>
<organism evidence="8 9">
    <name type="scientific">Oldenlandia corymbosa var. corymbosa</name>
    <dbReference type="NCBI Taxonomy" id="529605"/>
    <lineage>
        <taxon>Eukaryota</taxon>
        <taxon>Viridiplantae</taxon>
        <taxon>Streptophyta</taxon>
        <taxon>Embryophyta</taxon>
        <taxon>Tracheophyta</taxon>
        <taxon>Spermatophyta</taxon>
        <taxon>Magnoliopsida</taxon>
        <taxon>eudicotyledons</taxon>
        <taxon>Gunneridae</taxon>
        <taxon>Pentapetalae</taxon>
        <taxon>asterids</taxon>
        <taxon>lamiids</taxon>
        <taxon>Gentianales</taxon>
        <taxon>Rubiaceae</taxon>
        <taxon>Rubioideae</taxon>
        <taxon>Spermacoceae</taxon>
        <taxon>Hedyotis-Oldenlandia complex</taxon>
        <taxon>Oldenlandia</taxon>
    </lineage>
</organism>
<evidence type="ECO:0000259" key="6">
    <source>
        <dbReference type="PROSITE" id="PS50181"/>
    </source>
</evidence>
<feature type="region of interest" description="Disordered" evidence="5">
    <location>
        <begin position="314"/>
        <end position="340"/>
    </location>
</feature>
<evidence type="ECO:0000256" key="3">
    <source>
        <dbReference type="ARBA" id="ARBA00023163"/>
    </source>
</evidence>
<dbReference type="InterPro" id="IPR036047">
    <property type="entry name" value="F-box-like_dom_sf"/>
</dbReference>
<dbReference type="PROSITE" id="PS50181">
    <property type="entry name" value="FBOX"/>
    <property type="match status" value="1"/>
</dbReference>
<feature type="domain" description="RWP-RK" evidence="7">
    <location>
        <begin position="247"/>
        <end position="333"/>
    </location>
</feature>
<dbReference type="Pfam" id="PF22922">
    <property type="entry name" value="GAF_NLP"/>
    <property type="match status" value="1"/>
</dbReference>
<dbReference type="PROSITE" id="PS51519">
    <property type="entry name" value="RWP_RK"/>
    <property type="match status" value="1"/>
</dbReference>
<evidence type="ECO:0000256" key="5">
    <source>
        <dbReference type="SAM" id="MobiDB-lite"/>
    </source>
</evidence>
<evidence type="ECO:0000256" key="1">
    <source>
        <dbReference type="ARBA" id="ARBA00023015"/>
    </source>
</evidence>
<dbReference type="PANTHER" id="PTHR32002">
    <property type="entry name" value="PROTEIN NLP8"/>
    <property type="match status" value="1"/>
</dbReference>
<dbReference type="PANTHER" id="PTHR32002:SF35">
    <property type="entry name" value="PROTEIN NLP6"/>
    <property type="match status" value="1"/>
</dbReference>
<dbReference type="EMBL" id="OX459123">
    <property type="protein sequence ID" value="CAI9111166.1"/>
    <property type="molecule type" value="Genomic_DNA"/>
</dbReference>
<accession>A0AAV1DVR7</accession>
<feature type="domain" description="F-box" evidence="6">
    <location>
        <begin position="439"/>
        <end position="484"/>
    </location>
</feature>
<keyword evidence="4" id="KW-0539">Nucleus</keyword>
<feature type="compositionally biased region" description="Polar residues" evidence="5">
    <location>
        <begin position="328"/>
        <end position="337"/>
    </location>
</feature>
<dbReference type="Pfam" id="PF00646">
    <property type="entry name" value="F-box"/>
    <property type="match status" value="1"/>
</dbReference>
<gene>
    <name evidence="8" type="ORF">OLC1_LOCUS18650</name>
</gene>